<evidence type="ECO:0000313" key="1">
    <source>
        <dbReference type="EMBL" id="AWI28166.1"/>
    </source>
</evidence>
<dbReference type="KEGG" id="stir:DDW44_04675"/>
<organism evidence="1 2">
    <name type="scientific">Streptomyces tirandamycinicus</name>
    <dbReference type="NCBI Taxonomy" id="2174846"/>
    <lineage>
        <taxon>Bacteria</taxon>
        <taxon>Bacillati</taxon>
        <taxon>Actinomycetota</taxon>
        <taxon>Actinomycetes</taxon>
        <taxon>Kitasatosporales</taxon>
        <taxon>Streptomycetaceae</taxon>
        <taxon>Streptomyces</taxon>
    </lineage>
</organism>
<dbReference type="RefSeq" id="WP_108905617.1">
    <property type="nucleotide sequence ID" value="NZ_CP029188.1"/>
</dbReference>
<proteinExistence type="predicted"/>
<gene>
    <name evidence="1" type="ORF">DDW44_04675</name>
</gene>
<dbReference type="Proteomes" id="UP000244900">
    <property type="component" value="Chromosome"/>
</dbReference>
<dbReference type="EMBL" id="CP029188">
    <property type="protein sequence ID" value="AWI28166.1"/>
    <property type="molecule type" value="Genomic_DNA"/>
</dbReference>
<reference evidence="1 2" key="1">
    <citation type="submission" date="2018-05" db="EMBL/GenBank/DDBJ databases">
        <title>Complete genome sequence of sponge-derived Streptomyces sp. HNM0039.</title>
        <authorList>
            <person name="Huang X."/>
            <person name="Zhou S."/>
        </authorList>
    </citation>
    <scope>NUCLEOTIDE SEQUENCE [LARGE SCALE GENOMIC DNA]</scope>
    <source>
        <strain evidence="1 2">HNM0039</strain>
    </source>
</reference>
<dbReference type="AlphaFoldDB" id="A0A2S1SP70"/>
<keyword evidence="2" id="KW-1185">Reference proteome</keyword>
<protein>
    <submittedName>
        <fullName evidence="1">Uncharacterized protein</fullName>
    </submittedName>
</protein>
<name>A0A2S1SP70_9ACTN</name>
<accession>A0A2S1SP70</accession>
<dbReference type="OrthoDB" id="9767746at2"/>
<sequence>MRIRPPVHGWVQLAHTRRKDGTTQAEVLVDFGREDRPDVGARRRLVASINRYLGTEDDPVAPLGTETGPLTVESSWLLGG</sequence>
<evidence type="ECO:0000313" key="2">
    <source>
        <dbReference type="Proteomes" id="UP000244900"/>
    </source>
</evidence>